<feature type="transmembrane region" description="Helical" evidence="7">
    <location>
        <begin position="55"/>
        <end position="73"/>
    </location>
</feature>
<evidence type="ECO:0000256" key="2">
    <source>
        <dbReference type="ARBA" id="ARBA00022448"/>
    </source>
</evidence>
<name>A0ABY6HSA6_9ARCH</name>
<feature type="transmembrane region" description="Helical" evidence="7">
    <location>
        <begin position="325"/>
        <end position="344"/>
    </location>
</feature>
<organism evidence="9 10">
    <name type="scientific">Candidatus Lokiarchaeum ossiferum</name>
    <dbReference type="NCBI Taxonomy" id="2951803"/>
    <lineage>
        <taxon>Archaea</taxon>
        <taxon>Promethearchaeati</taxon>
        <taxon>Promethearchaeota</taxon>
        <taxon>Promethearchaeia</taxon>
        <taxon>Promethearchaeales</taxon>
        <taxon>Promethearchaeaceae</taxon>
        <taxon>Candidatus Lokiarchaeum</taxon>
    </lineage>
</organism>
<feature type="transmembrane region" description="Helical" evidence="7">
    <location>
        <begin position="112"/>
        <end position="134"/>
    </location>
</feature>
<comment type="subcellular location">
    <subcellularLocation>
        <location evidence="1">Cell membrane</location>
        <topology evidence="1">Multi-pass membrane protein</topology>
    </subcellularLocation>
</comment>
<reference evidence="9" key="1">
    <citation type="submission" date="2022-09" db="EMBL/GenBank/DDBJ databases">
        <title>Actin cytoskeleton and complex cell architecture in an #Asgard archaeon.</title>
        <authorList>
            <person name="Ponce Toledo R.I."/>
            <person name="Schleper C."/>
            <person name="Rodrigues Oliveira T."/>
            <person name="Wollweber F."/>
            <person name="Xu J."/>
            <person name="Rittmann S."/>
            <person name="Klingl A."/>
            <person name="Pilhofer M."/>
        </authorList>
    </citation>
    <scope>NUCLEOTIDE SEQUENCE</scope>
    <source>
        <strain evidence="9">B-35</strain>
    </source>
</reference>
<protein>
    <recommendedName>
        <fullName evidence="8">Major facilitator superfamily (MFS) profile domain-containing protein</fullName>
    </recommendedName>
</protein>
<keyword evidence="4 7" id="KW-0812">Transmembrane</keyword>
<keyword evidence="5 7" id="KW-1133">Transmembrane helix</keyword>
<evidence type="ECO:0000259" key="8">
    <source>
        <dbReference type="PROSITE" id="PS50850"/>
    </source>
</evidence>
<evidence type="ECO:0000256" key="7">
    <source>
        <dbReference type="SAM" id="Phobius"/>
    </source>
</evidence>
<dbReference type="InterPro" id="IPR036259">
    <property type="entry name" value="MFS_trans_sf"/>
</dbReference>
<dbReference type="Gene3D" id="1.20.1250.20">
    <property type="entry name" value="MFS general substrate transporter like domains"/>
    <property type="match status" value="2"/>
</dbReference>
<dbReference type="EMBL" id="CP104013">
    <property type="protein sequence ID" value="UYP45262.1"/>
    <property type="molecule type" value="Genomic_DNA"/>
</dbReference>
<feature type="transmembrane region" description="Helical" evidence="7">
    <location>
        <begin position="414"/>
        <end position="435"/>
    </location>
</feature>
<dbReference type="SUPFAM" id="SSF103473">
    <property type="entry name" value="MFS general substrate transporter"/>
    <property type="match status" value="1"/>
</dbReference>
<keyword evidence="3" id="KW-1003">Cell membrane</keyword>
<dbReference type="InterPro" id="IPR011701">
    <property type="entry name" value="MFS"/>
</dbReference>
<dbReference type="Proteomes" id="UP001208689">
    <property type="component" value="Chromosome"/>
</dbReference>
<feature type="transmembrane region" description="Helical" evidence="7">
    <location>
        <begin position="350"/>
        <end position="370"/>
    </location>
</feature>
<gene>
    <name evidence="9" type="ORF">NEF87_001547</name>
</gene>
<feature type="domain" description="Major facilitator superfamily (MFS) profile" evidence="8">
    <location>
        <begin position="1"/>
        <end position="438"/>
    </location>
</feature>
<feature type="transmembrane region" description="Helical" evidence="7">
    <location>
        <begin position="182"/>
        <end position="201"/>
    </location>
</feature>
<proteinExistence type="predicted"/>
<feature type="transmembrane region" description="Helical" evidence="7">
    <location>
        <begin position="155"/>
        <end position="176"/>
    </location>
</feature>
<evidence type="ECO:0000256" key="1">
    <source>
        <dbReference type="ARBA" id="ARBA00004651"/>
    </source>
</evidence>
<dbReference type="Pfam" id="PF07690">
    <property type="entry name" value="MFS_1"/>
    <property type="match status" value="1"/>
</dbReference>
<dbReference type="PROSITE" id="PS50850">
    <property type="entry name" value="MFS"/>
    <property type="match status" value="1"/>
</dbReference>
<feature type="transmembrane region" description="Helical" evidence="7">
    <location>
        <begin position="257"/>
        <end position="274"/>
    </location>
</feature>
<evidence type="ECO:0000256" key="5">
    <source>
        <dbReference type="ARBA" id="ARBA00022989"/>
    </source>
</evidence>
<feature type="transmembrane region" description="Helical" evidence="7">
    <location>
        <begin position="294"/>
        <end position="313"/>
    </location>
</feature>
<dbReference type="InterPro" id="IPR020846">
    <property type="entry name" value="MFS_dom"/>
</dbReference>
<sequence>MAKLTENSNSFSEKVTPDFNSMIKILFWNSMGFFFFNFMVPYVTGQLMDASGTQLGFMFSAFTIGAIISTPLVGYFTDRSSKKNLVLFGSIGRGISYIWMYITILFRSLIGFTGSMLFLGMSVGVFWPPFNALVSEKSNKENRSTAFGKSYGKMGIGNLVGACIGVPIFVVIDNFFPGLEFIQYSPLLLYAISNFYAGIYFSKNVDEDLTYDRFLNSEVESLPQQNMEKLSNNEEDVKEFLKSEPSKEPFFKNMPKGLAFGLLLMILGMFFANMNESMAYPFLQAYLTANIQDNATIIMLIYFPSGILTLIISPKIGELCDKINLPLGVALSSFLGALTTFFLIRTDSEILFSLLLIIDSTLATAGGLILQNVMSRVNKTNRGKLFGLQGWLGRLGGVLGPIIGGLAWDKFGTQSPFIISIFVELALIPIFILTLKTLEPVMEEKISKK</sequence>
<dbReference type="PANTHER" id="PTHR23517">
    <property type="entry name" value="RESISTANCE PROTEIN MDTM, PUTATIVE-RELATED-RELATED"/>
    <property type="match status" value="1"/>
</dbReference>
<evidence type="ECO:0000256" key="3">
    <source>
        <dbReference type="ARBA" id="ARBA00022475"/>
    </source>
</evidence>
<dbReference type="InterPro" id="IPR050171">
    <property type="entry name" value="MFS_Transporters"/>
</dbReference>
<keyword evidence="6 7" id="KW-0472">Membrane</keyword>
<feature type="transmembrane region" description="Helical" evidence="7">
    <location>
        <begin position="391"/>
        <end position="408"/>
    </location>
</feature>
<evidence type="ECO:0000313" key="9">
    <source>
        <dbReference type="EMBL" id="UYP45262.1"/>
    </source>
</evidence>
<evidence type="ECO:0000256" key="4">
    <source>
        <dbReference type="ARBA" id="ARBA00022692"/>
    </source>
</evidence>
<accession>A0ABY6HSA6</accession>
<keyword evidence="10" id="KW-1185">Reference proteome</keyword>
<evidence type="ECO:0000256" key="6">
    <source>
        <dbReference type="ARBA" id="ARBA00023136"/>
    </source>
</evidence>
<keyword evidence="2" id="KW-0813">Transport</keyword>
<feature type="transmembrane region" description="Helical" evidence="7">
    <location>
        <begin position="21"/>
        <end position="43"/>
    </location>
</feature>
<feature type="transmembrane region" description="Helical" evidence="7">
    <location>
        <begin position="85"/>
        <end position="106"/>
    </location>
</feature>
<evidence type="ECO:0000313" key="10">
    <source>
        <dbReference type="Proteomes" id="UP001208689"/>
    </source>
</evidence>